<proteinExistence type="predicted"/>
<feature type="compositionally biased region" description="Polar residues" evidence="5">
    <location>
        <begin position="336"/>
        <end position="375"/>
    </location>
</feature>
<evidence type="ECO:0000256" key="4">
    <source>
        <dbReference type="PROSITE-ProRule" id="PRU00433"/>
    </source>
</evidence>
<dbReference type="AlphaFoldDB" id="A0A261SHW6"/>
<feature type="domain" description="Cytochrome c" evidence="6">
    <location>
        <begin position="142"/>
        <end position="229"/>
    </location>
</feature>
<evidence type="ECO:0000256" key="1">
    <source>
        <dbReference type="ARBA" id="ARBA00022617"/>
    </source>
</evidence>
<feature type="region of interest" description="Disordered" evidence="5">
    <location>
        <begin position="336"/>
        <end position="404"/>
    </location>
</feature>
<dbReference type="EMBL" id="NEVM01000001">
    <property type="protein sequence ID" value="OZI37028.1"/>
    <property type="molecule type" value="Genomic_DNA"/>
</dbReference>
<protein>
    <recommendedName>
        <fullName evidence="6">Cytochrome c domain-containing protein</fullName>
    </recommendedName>
</protein>
<accession>A0A261SHW6</accession>
<dbReference type="GO" id="GO:0046872">
    <property type="term" value="F:metal ion binding"/>
    <property type="evidence" value="ECO:0007669"/>
    <property type="project" value="UniProtKB-KW"/>
</dbReference>
<dbReference type="Proteomes" id="UP000216020">
    <property type="component" value="Unassembled WGS sequence"/>
</dbReference>
<dbReference type="InterPro" id="IPR050597">
    <property type="entry name" value="Cytochrome_c_Oxidase_Subunit"/>
</dbReference>
<dbReference type="InterPro" id="IPR009056">
    <property type="entry name" value="Cyt_c-like_dom"/>
</dbReference>
<evidence type="ECO:0000313" key="7">
    <source>
        <dbReference type="EMBL" id="OZI37028.1"/>
    </source>
</evidence>
<keyword evidence="1 4" id="KW-0349">Heme</keyword>
<reference evidence="8" key="1">
    <citation type="submission" date="2017-05" db="EMBL/GenBank/DDBJ databases">
        <title>Complete and WGS of Bordetella genogroups.</title>
        <authorList>
            <person name="Spilker T."/>
            <person name="Lipuma J."/>
        </authorList>
    </citation>
    <scope>NUCLEOTIDE SEQUENCE [LARGE SCALE GENOMIC DNA]</scope>
    <source>
        <strain evidence="8">AU16122</strain>
    </source>
</reference>
<keyword evidence="2 4" id="KW-0479">Metal-binding</keyword>
<dbReference type="GO" id="GO:0020037">
    <property type="term" value="F:heme binding"/>
    <property type="evidence" value="ECO:0007669"/>
    <property type="project" value="InterPro"/>
</dbReference>
<evidence type="ECO:0000259" key="6">
    <source>
        <dbReference type="PROSITE" id="PS51007"/>
    </source>
</evidence>
<evidence type="ECO:0000256" key="5">
    <source>
        <dbReference type="SAM" id="MobiDB-lite"/>
    </source>
</evidence>
<dbReference type="PROSITE" id="PS51007">
    <property type="entry name" value="CYTC"/>
    <property type="match status" value="2"/>
</dbReference>
<evidence type="ECO:0000313" key="8">
    <source>
        <dbReference type="Proteomes" id="UP000216020"/>
    </source>
</evidence>
<dbReference type="Gene3D" id="1.10.760.10">
    <property type="entry name" value="Cytochrome c-like domain"/>
    <property type="match status" value="2"/>
</dbReference>
<dbReference type="PANTHER" id="PTHR33751">
    <property type="entry name" value="CBB3-TYPE CYTOCHROME C OXIDASE SUBUNIT FIXP"/>
    <property type="match status" value="1"/>
</dbReference>
<organism evidence="7 8">
    <name type="scientific">Bordetella genomosp. 10</name>
    <dbReference type="NCBI Taxonomy" id="1416804"/>
    <lineage>
        <taxon>Bacteria</taxon>
        <taxon>Pseudomonadati</taxon>
        <taxon>Pseudomonadota</taxon>
        <taxon>Betaproteobacteria</taxon>
        <taxon>Burkholderiales</taxon>
        <taxon>Alcaligenaceae</taxon>
        <taxon>Bordetella</taxon>
    </lineage>
</organism>
<dbReference type="PANTHER" id="PTHR33751:SF11">
    <property type="entry name" value="BLL4483 PROTEIN"/>
    <property type="match status" value="1"/>
</dbReference>
<dbReference type="InterPro" id="IPR036909">
    <property type="entry name" value="Cyt_c-like_dom_sf"/>
</dbReference>
<gene>
    <name evidence="7" type="ORF">CAL29_00890</name>
</gene>
<comment type="caution">
    <text evidence="7">The sequence shown here is derived from an EMBL/GenBank/DDBJ whole genome shotgun (WGS) entry which is preliminary data.</text>
</comment>
<dbReference type="SUPFAM" id="SSF46626">
    <property type="entry name" value="Cytochrome c"/>
    <property type="match status" value="2"/>
</dbReference>
<keyword evidence="3 4" id="KW-0408">Iron</keyword>
<sequence length="404" mass="41627">MLPRLDSRSSPPAADLRRSLLPCAEAAHLLWSCLAAPRSGWRPGCCIALLFPITNRCVTVSSNCFTPSLAHARRLAPSWRRAVALALPPLLCSIAVSIAAPCRAQAEGSAARPVQAGTFPASTAASAASAAGTTAAGAAQGAASAPGAKLEPGTMRARLAACTACHGEQGRAGADGYYPRLAGKPRDYLFHQLQNFRDGRRQYRPMAHLLRDLPDAYLRDISAWFSDQHPPYPAPAPTTADAAQMARGSQLVRQGDKARGLPACSACHGAALSGVLPAIPGLLGLPRDYIGAQIGSWQSGLRRAAAPDCMSDVARRLEPADIAAVAAWLSAQPVPQATASPASGSAQSDASMQGQASMQSDASPQGNTAANSGATVSEDRAGYVPAPAGSLTLPVQCGSQEDAR</sequence>
<keyword evidence="8" id="KW-1185">Reference proteome</keyword>
<dbReference type="GO" id="GO:0009055">
    <property type="term" value="F:electron transfer activity"/>
    <property type="evidence" value="ECO:0007669"/>
    <property type="project" value="InterPro"/>
</dbReference>
<evidence type="ECO:0000256" key="2">
    <source>
        <dbReference type="ARBA" id="ARBA00022723"/>
    </source>
</evidence>
<name>A0A261SHW6_9BORD</name>
<feature type="domain" description="Cytochrome c" evidence="6">
    <location>
        <begin position="243"/>
        <end position="333"/>
    </location>
</feature>
<evidence type="ECO:0000256" key="3">
    <source>
        <dbReference type="ARBA" id="ARBA00023004"/>
    </source>
</evidence>